<protein>
    <submittedName>
        <fullName evidence="3">DUF115 domain-containing protein</fullName>
    </submittedName>
</protein>
<feature type="domain" description="6-hydroxymethylpterin diphosphokinase MptE-like" evidence="1">
    <location>
        <begin position="198"/>
        <end position="374"/>
    </location>
</feature>
<comment type="caution">
    <text evidence="3">The sequence shown here is derived from an EMBL/GenBank/DDBJ whole genome shotgun (WGS) entry which is preliminary data.</text>
</comment>
<dbReference type="Pfam" id="PF01973">
    <property type="entry name" value="MptE-like"/>
    <property type="match status" value="1"/>
</dbReference>
<evidence type="ECO:0000259" key="2">
    <source>
        <dbReference type="Pfam" id="PF20157"/>
    </source>
</evidence>
<feature type="domain" description="Glycosyltransferase Maf N-terminal" evidence="2">
    <location>
        <begin position="56"/>
        <end position="109"/>
    </location>
</feature>
<dbReference type="PANTHER" id="PTHR41786:SF1">
    <property type="entry name" value="6-HYDROXYMETHYLPTERIN DIPHOSPHOKINASE MPTE-LIKE DOMAIN-CONTAINING PROTEIN"/>
    <property type="match status" value="1"/>
</dbReference>
<organism evidence="3 4">
    <name type="scientific">Sporosarcina psychrophila</name>
    <name type="common">Bacillus psychrophilus</name>
    <dbReference type="NCBI Taxonomy" id="1476"/>
    <lineage>
        <taxon>Bacteria</taxon>
        <taxon>Bacillati</taxon>
        <taxon>Bacillota</taxon>
        <taxon>Bacilli</taxon>
        <taxon>Bacillales</taxon>
        <taxon>Caryophanaceae</taxon>
        <taxon>Sporosarcina</taxon>
    </lineage>
</organism>
<dbReference type="AlphaFoldDB" id="A0A921FYY8"/>
<evidence type="ECO:0000259" key="1">
    <source>
        <dbReference type="Pfam" id="PF01973"/>
    </source>
</evidence>
<accession>A0A921FYY8</accession>
<reference evidence="3" key="2">
    <citation type="submission" date="2021-09" db="EMBL/GenBank/DDBJ databases">
        <authorList>
            <person name="Gilroy R."/>
        </authorList>
    </citation>
    <scope>NUCLEOTIDE SEQUENCE</scope>
    <source>
        <strain evidence="3">CHK171-7178</strain>
    </source>
</reference>
<reference evidence="3" key="1">
    <citation type="journal article" date="2021" name="PeerJ">
        <title>Extensive microbial diversity within the chicken gut microbiome revealed by metagenomics and culture.</title>
        <authorList>
            <person name="Gilroy R."/>
            <person name="Ravi A."/>
            <person name="Getino M."/>
            <person name="Pursley I."/>
            <person name="Horton D.L."/>
            <person name="Alikhan N.F."/>
            <person name="Baker D."/>
            <person name="Gharbi K."/>
            <person name="Hall N."/>
            <person name="Watson M."/>
            <person name="Adriaenssens E.M."/>
            <person name="Foster-Nyarko E."/>
            <person name="Jarju S."/>
            <person name="Secka A."/>
            <person name="Antonio M."/>
            <person name="Oren A."/>
            <person name="Chaudhuri R.R."/>
            <person name="La Ragione R."/>
            <person name="Hildebrand F."/>
            <person name="Pallen M.J."/>
        </authorList>
    </citation>
    <scope>NUCLEOTIDE SEQUENCE</scope>
    <source>
        <strain evidence="3">CHK171-7178</strain>
    </source>
</reference>
<evidence type="ECO:0000313" key="3">
    <source>
        <dbReference type="EMBL" id="HJF32265.1"/>
    </source>
</evidence>
<dbReference type="EMBL" id="DYWT01000180">
    <property type="protein sequence ID" value="HJF32265.1"/>
    <property type="molecule type" value="Genomic_DNA"/>
</dbReference>
<proteinExistence type="predicted"/>
<evidence type="ECO:0000313" key="4">
    <source>
        <dbReference type="Proteomes" id="UP000698173"/>
    </source>
</evidence>
<dbReference type="Proteomes" id="UP000698173">
    <property type="component" value="Unassembled WGS sequence"/>
</dbReference>
<dbReference type="PANTHER" id="PTHR41786">
    <property type="entry name" value="MOTILITY ACCESSORY FACTOR MAF"/>
    <property type="match status" value="1"/>
</dbReference>
<dbReference type="Pfam" id="PF20157">
    <property type="entry name" value="Maf_flag10_N"/>
    <property type="match status" value="1"/>
</dbReference>
<dbReference type="InterPro" id="IPR002826">
    <property type="entry name" value="MptE-like"/>
</dbReference>
<name>A0A921FYY8_SPOPS</name>
<sequence length="609" mass="69491">MLRLRNRELLMNLSTFEENQEDFKTIVETSRAGIPTLKLDIDGKTQYIHSKYDPEKEAERLMSQLENIGNSKHILFVGSGLGYHIQRFTEQYPTMKFSIYEPNEEVLVSYLSNRKLNDLPLSNLGTIFTGSDEAKLHQEIAALLQSSNSQLRIYTLPVYESLYGDQIKVILQKALVSLKDKQSVLVTNLSFQKRWTVNSIKNFPTVLKTPNILHDIDRSAFEGKPAIIVAAGPSLNGEFENLRYIKENGLAYIFSVGSAINALIENGIYPDATCTYDPSERNQFVIQKIKDKKITNIPLVFGSSVGFETLEKYPGKMLHMITSQDTISPHLLDTKESIGIVLDAPSIAVVTLQLLTKLGCNPIMLVGQNLGYQDNKRYALGIEYDFVENELNETEKEVSLTVKDVYGNDIQTSDGFNRMRLQLEMHIGANKGIEVINTTKGGAQIEGTSFAHLDKLINERLKSKVVDYKWTEELNSYNMEYVKKQVDKISSAEKNCNKILQNTLDELKLIREAVEKKQTKNMNDRFASLDKEFFKLKINPFYHGFVEPMIRVQNEQLSEASQSIRYKTDILEKAEVIINSFNIFIQEVHLHMEFAKPYFEELKEQIENG</sequence>
<dbReference type="InterPro" id="IPR045376">
    <property type="entry name" value="Maf_N"/>
</dbReference>
<gene>
    <name evidence="3" type="ORF">K8V56_10905</name>
</gene>